<evidence type="ECO:0000256" key="1">
    <source>
        <dbReference type="SAM" id="MobiDB-lite"/>
    </source>
</evidence>
<evidence type="ECO:0000313" key="3">
    <source>
        <dbReference type="Proteomes" id="UP000242791"/>
    </source>
</evidence>
<sequence>MPFNLNHILNSEDNITHATIESPHTPVRDNNNDYIDDEPFLLPWSDTPQPTSPPVSVFSETPISVISENNSDSQHSNSNSTAPGNNYGRLNNKERMRGGVENSNNDFKSSALGNLIIQHPDQVLYRMEKQQRELHKYNASASGTAWSETDPAQALDEWIEIVDRFKQEKEERQAEADHTGSQNREI</sequence>
<comment type="caution">
    <text evidence="2">The sequence shown here is derived from an EMBL/GenBank/DDBJ whole genome shotgun (WGS) entry which is preliminary data.</text>
</comment>
<name>A0A1J9RHK2_9EURO</name>
<proteinExistence type="predicted"/>
<protein>
    <submittedName>
        <fullName evidence="2">Uncharacterized protein</fullName>
    </submittedName>
</protein>
<accession>A0A1J9RHK2</accession>
<gene>
    <name evidence="2" type="ORF">ACJ73_00561</name>
</gene>
<keyword evidence="3" id="KW-1185">Reference proteome</keyword>
<dbReference type="VEuPathDB" id="FungiDB:ACJ73_00561"/>
<dbReference type="Proteomes" id="UP000242791">
    <property type="component" value="Unassembled WGS sequence"/>
</dbReference>
<feature type="region of interest" description="Disordered" evidence="1">
    <location>
        <begin position="16"/>
        <end position="106"/>
    </location>
</feature>
<dbReference type="EMBL" id="LGTZ01000040">
    <property type="protein sequence ID" value="OJD28031.1"/>
    <property type="molecule type" value="Genomic_DNA"/>
</dbReference>
<feature type="compositionally biased region" description="Low complexity" evidence="1">
    <location>
        <begin position="67"/>
        <end position="80"/>
    </location>
</feature>
<dbReference type="AlphaFoldDB" id="A0A1J9RHK2"/>
<feature type="region of interest" description="Disordered" evidence="1">
    <location>
        <begin position="166"/>
        <end position="186"/>
    </location>
</feature>
<organism evidence="2 3">
    <name type="scientific">Blastomyces percursus</name>
    <dbReference type="NCBI Taxonomy" id="1658174"/>
    <lineage>
        <taxon>Eukaryota</taxon>
        <taxon>Fungi</taxon>
        <taxon>Dikarya</taxon>
        <taxon>Ascomycota</taxon>
        <taxon>Pezizomycotina</taxon>
        <taxon>Eurotiomycetes</taxon>
        <taxon>Eurotiomycetidae</taxon>
        <taxon>Onygenales</taxon>
        <taxon>Ajellomycetaceae</taxon>
        <taxon>Blastomyces</taxon>
    </lineage>
</organism>
<reference evidence="2 3" key="1">
    <citation type="submission" date="2015-08" db="EMBL/GenBank/DDBJ databases">
        <title>Emmonsia species relationships and genome sequence.</title>
        <authorList>
            <person name="Cuomo C.A."/>
            <person name="Schwartz I.S."/>
            <person name="Kenyon C."/>
            <person name="De Hoog G.S."/>
            <person name="Govender N.P."/>
            <person name="Botha A."/>
            <person name="Moreno L."/>
            <person name="De Vries M."/>
            <person name="Munoz J.F."/>
            <person name="Stielow J.B."/>
        </authorList>
    </citation>
    <scope>NUCLEOTIDE SEQUENCE [LARGE SCALE GENOMIC DNA]</scope>
    <source>
        <strain evidence="2 3">EI222</strain>
    </source>
</reference>
<evidence type="ECO:0000313" key="2">
    <source>
        <dbReference type="EMBL" id="OJD28031.1"/>
    </source>
</evidence>